<evidence type="ECO:0000256" key="9">
    <source>
        <dbReference type="ARBA" id="ARBA00030409"/>
    </source>
</evidence>
<dbReference type="Proteomes" id="UP001304895">
    <property type="component" value="Unassembled WGS sequence"/>
</dbReference>
<keyword evidence="6" id="KW-0547">Nucleotide-binding</keyword>
<sequence>MASEALSSITLASLPAVSQGKVRDLFSLPDGPTPRLLFVTSDRISAYDVILKNGIPSKGTILTLLSAKWFEVLSSRVPGLKHHFIHLGPPSGTVTPDEEQMLRGRSMTVRRLKIFPIEAIVRGYITGSAWSEYQKTQTIHGLPQPAGLAHCQQLPRPIYTPSTKAELGDKDINISPDEAKAIVGEKYAARIEQLALACYNAGAAYAAEHGIIIADTKFEFGLDEETDEVYLVDEVLTPDSSRFWSKADYEVGREQDSFDKQVLRNWLTENGLKGKPDVEMPPAVAEKTKARYTEVFERLAGVSLEEALKNVAN</sequence>
<dbReference type="CDD" id="cd01414">
    <property type="entry name" value="SAICAR_synt_Sc"/>
    <property type="match status" value="1"/>
</dbReference>
<accession>A0AAN6ULJ6</accession>
<comment type="pathway">
    <text evidence="1">Purine metabolism; IMP biosynthesis via de novo pathway; 5-amino-1-(5-phospho-D-ribosyl)imidazole-4-carboxamide from 5-amino-1-(5-phospho-D-ribosyl)imidazole-4-carboxylate: step 1/2.</text>
</comment>
<dbReference type="PANTHER" id="PTHR43700">
    <property type="entry name" value="PHOSPHORIBOSYLAMINOIMIDAZOLE-SUCCINOCARBOXAMIDE SYNTHASE"/>
    <property type="match status" value="1"/>
</dbReference>
<dbReference type="GO" id="GO:0006189">
    <property type="term" value="P:'de novo' IMP biosynthetic process"/>
    <property type="evidence" value="ECO:0007669"/>
    <property type="project" value="TreeGrafter"/>
</dbReference>
<reference evidence="11" key="2">
    <citation type="submission" date="2023-05" db="EMBL/GenBank/DDBJ databases">
        <authorList>
            <consortium name="Lawrence Berkeley National Laboratory"/>
            <person name="Steindorff A."/>
            <person name="Hensen N."/>
            <person name="Bonometti L."/>
            <person name="Westerberg I."/>
            <person name="Brannstrom I.O."/>
            <person name="Guillou S."/>
            <person name="Cros-Aarteil S."/>
            <person name="Calhoun S."/>
            <person name="Haridas S."/>
            <person name="Kuo A."/>
            <person name="Mondo S."/>
            <person name="Pangilinan J."/>
            <person name="Riley R."/>
            <person name="Labutti K."/>
            <person name="Andreopoulos B."/>
            <person name="Lipzen A."/>
            <person name="Chen C."/>
            <person name="Yanf M."/>
            <person name="Daum C."/>
            <person name="Ng V."/>
            <person name="Clum A."/>
            <person name="Ohm R."/>
            <person name="Martin F."/>
            <person name="Silar P."/>
            <person name="Natvig D."/>
            <person name="Lalanne C."/>
            <person name="Gautier V."/>
            <person name="Ament-Velasquez S.L."/>
            <person name="Kruys A."/>
            <person name="Hutchinson M.I."/>
            <person name="Powell A.J."/>
            <person name="Barry K."/>
            <person name="Miller A.N."/>
            <person name="Grigoriev I.V."/>
            <person name="Debuchy R."/>
            <person name="Gladieux P."/>
            <person name="Thoren M.H."/>
            <person name="Johannesson H."/>
        </authorList>
    </citation>
    <scope>NUCLEOTIDE SEQUENCE</scope>
    <source>
        <strain evidence="11">CBS 123565</strain>
    </source>
</reference>
<dbReference type="InterPro" id="IPR028923">
    <property type="entry name" value="SAICAR_synt/ADE2_N"/>
</dbReference>
<reference evidence="11" key="1">
    <citation type="journal article" date="2023" name="Mol. Phylogenet. Evol.">
        <title>Genome-scale phylogeny and comparative genomics of the fungal order Sordariales.</title>
        <authorList>
            <person name="Hensen N."/>
            <person name="Bonometti L."/>
            <person name="Westerberg I."/>
            <person name="Brannstrom I.O."/>
            <person name="Guillou S."/>
            <person name="Cros-Aarteil S."/>
            <person name="Calhoun S."/>
            <person name="Haridas S."/>
            <person name="Kuo A."/>
            <person name="Mondo S."/>
            <person name="Pangilinan J."/>
            <person name="Riley R."/>
            <person name="LaButti K."/>
            <person name="Andreopoulos B."/>
            <person name="Lipzen A."/>
            <person name="Chen C."/>
            <person name="Yan M."/>
            <person name="Daum C."/>
            <person name="Ng V."/>
            <person name="Clum A."/>
            <person name="Steindorff A."/>
            <person name="Ohm R.A."/>
            <person name="Martin F."/>
            <person name="Silar P."/>
            <person name="Natvig D.O."/>
            <person name="Lalanne C."/>
            <person name="Gautier V."/>
            <person name="Ament-Velasquez S.L."/>
            <person name="Kruys A."/>
            <person name="Hutchinson M.I."/>
            <person name="Powell A.J."/>
            <person name="Barry K."/>
            <person name="Miller A.N."/>
            <person name="Grigoriev I.V."/>
            <person name="Debuchy R."/>
            <person name="Gladieux P."/>
            <person name="Hiltunen Thoren M."/>
            <person name="Johannesson H."/>
        </authorList>
    </citation>
    <scope>NUCLEOTIDE SEQUENCE</scope>
    <source>
        <strain evidence="11">CBS 123565</strain>
    </source>
</reference>
<dbReference type="InterPro" id="IPR018236">
    <property type="entry name" value="SAICAR_synthetase_CS"/>
</dbReference>
<evidence type="ECO:0000256" key="2">
    <source>
        <dbReference type="ARBA" id="ARBA00010190"/>
    </source>
</evidence>
<evidence type="ECO:0000256" key="5">
    <source>
        <dbReference type="ARBA" id="ARBA00022598"/>
    </source>
</evidence>
<organism evidence="11 12">
    <name type="scientific">Trichocladium antarcticum</name>
    <dbReference type="NCBI Taxonomy" id="1450529"/>
    <lineage>
        <taxon>Eukaryota</taxon>
        <taxon>Fungi</taxon>
        <taxon>Dikarya</taxon>
        <taxon>Ascomycota</taxon>
        <taxon>Pezizomycotina</taxon>
        <taxon>Sordariomycetes</taxon>
        <taxon>Sordariomycetidae</taxon>
        <taxon>Sordariales</taxon>
        <taxon>Chaetomiaceae</taxon>
        <taxon>Trichocladium</taxon>
    </lineage>
</organism>
<protein>
    <recommendedName>
        <fullName evidence="4">Phosphoribosylaminoimidazole-succinocarboxamide synthase</fullName>
        <ecNumber evidence="3">6.3.2.6</ecNumber>
    </recommendedName>
    <alternativeName>
        <fullName evidence="9">SAICAR synthetase</fullName>
    </alternativeName>
</protein>
<proteinExistence type="inferred from homology"/>
<comment type="similarity">
    <text evidence="2">Belongs to the SAICAR synthetase family.</text>
</comment>
<evidence type="ECO:0000313" key="11">
    <source>
        <dbReference type="EMBL" id="KAK4135133.1"/>
    </source>
</evidence>
<dbReference type="SUPFAM" id="SSF56104">
    <property type="entry name" value="SAICAR synthase-like"/>
    <property type="match status" value="1"/>
</dbReference>
<evidence type="ECO:0000259" key="10">
    <source>
        <dbReference type="Pfam" id="PF01259"/>
    </source>
</evidence>
<keyword evidence="5" id="KW-0436">Ligase</keyword>
<gene>
    <name evidence="11" type="ORF">BT67DRAFT_441566</name>
</gene>
<feature type="domain" description="SAICAR synthetase/ADE2 N-terminal" evidence="10">
    <location>
        <begin position="17"/>
        <end position="277"/>
    </location>
</feature>
<evidence type="ECO:0000256" key="1">
    <source>
        <dbReference type="ARBA" id="ARBA00004672"/>
    </source>
</evidence>
<dbReference type="HAMAP" id="MF_00137">
    <property type="entry name" value="SAICAR_synth"/>
    <property type="match status" value="1"/>
</dbReference>
<dbReference type="PROSITE" id="PS01057">
    <property type="entry name" value="SAICAR_SYNTHETASE_1"/>
    <property type="match status" value="1"/>
</dbReference>
<evidence type="ECO:0000313" key="12">
    <source>
        <dbReference type="Proteomes" id="UP001304895"/>
    </source>
</evidence>
<keyword evidence="12" id="KW-1185">Reference proteome</keyword>
<dbReference type="EMBL" id="MU853407">
    <property type="protein sequence ID" value="KAK4135133.1"/>
    <property type="molecule type" value="Genomic_DNA"/>
</dbReference>
<dbReference type="AlphaFoldDB" id="A0AAN6ULJ6"/>
<dbReference type="PANTHER" id="PTHR43700:SF1">
    <property type="entry name" value="PHOSPHORIBOSYLAMINOIMIDAZOLE-SUCCINOCARBOXAMIDE SYNTHASE"/>
    <property type="match status" value="1"/>
</dbReference>
<dbReference type="InterPro" id="IPR001636">
    <property type="entry name" value="SAICAR_synth"/>
</dbReference>
<evidence type="ECO:0000256" key="6">
    <source>
        <dbReference type="ARBA" id="ARBA00022741"/>
    </source>
</evidence>
<comment type="caution">
    <text evidence="11">The sequence shown here is derived from an EMBL/GenBank/DDBJ whole genome shotgun (WGS) entry which is preliminary data.</text>
</comment>
<evidence type="ECO:0000256" key="8">
    <source>
        <dbReference type="ARBA" id="ARBA00022840"/>
    </source>
</evidence>
<name>A0AAN6ULJ6_9PEZI</name>
<dbReference type="EC" id="6.3.2.6" evidence="3"/>
<dbReference type="NCBIfam" id="TIGR00081">
    <property type="entry name" value="purC"/>
    <property type="match status" value="1"/>
</dbReference>
<dbReference type="Gene3D" id="3.30.200.20">
    <property type="entry name" value="Phosphorylase Kinase, domain 1"/>
    <property type="match status" value="1"/>
</dbReference>
<evidence type="ECO:0000256" key="7">
    <source>
        <dbReference type="ARBA" id="ARBA00022755"/>
    </source>
</evidence>
<dbReference type="PROSITE" id="PS01058">
    <property type="entry name" value="SAICAR_SYNTHETASE_2"/>
    <property type="match status" value="1"/>
</dbReference>
<dbReference type="NCBIfam" id="NF010568">
    <property type="entry name" value="PRK13961.1"/>
    <property type="match status" value="1"/>
</dbReference>
<dbReference type="GO" id="GO:0004639">
    <property type="term" value="F:phosphoribosylaminoimidazolesuccinocarboxamide synthase activity"/>
    <property type="evidence" value="ECO:0007669"/>
    <property type="project" value="UniProtKB-EC"/>
</dbReference>
<dbReference type="GO" id="GO:0005524">
    <property type="term" value="F:ATP binding"/>
    <property type="evidence" value="ECO:0007669"/>
    <property type="project" value="UniProtKB-KW"/>
</dbReference>
<dbReference type="GO" id="GO:0005737">
    <property type="term" value="C:cytoplasm"/>
    <property type="evidence" value="ECO:0007669"/>
    <property type="project" value="TreeGrafter"/>
</dbReference>
<evidence type="ECO:0000256" key="3">
    <source>
        <dbReference type="ARBA" id="ARBA00012217"/>
    </source>
</evidence>
<evidence type="ECO:0000256" key="4">
    <source>
        <dbReference type="ARBA" id="ARBA00016460"/>
    </source>
</evidence>
<dbReference type="FunFam" id="3.30.470.20:FF:000015">
    <property type="entry name" value="Phosphoribosylaminoimidazole-succinocarboxamide synthase"/>
    <property type="match status" value="1"/>
</dbReference>
<dbReference type="Gene3D" id="3.30.470.20">
    <property type="entry name" value="ATP-grasp fold, B domain"/>
    <property type="match status" value="1"/>
</dbReference>
<dbReference type="Pfam" id="PF01259">
    <property type="entry name" value="SAICAR_synt"/>
    <property type="match status" value="1"/>
</dbReference>
<keyword evidence="7" id="KW-0658">Purine biosynthesis</keyword>
<keyword evidence="8" id="KW-0067">ATP-binding</keyword>